<dbReference type="Proteomes" id="UP000078541">
    <property type="component" value="Unassembled WGS sequence"/>
</dbReference>
<dbReference type="EMBL" id="KQ981453">
    <property type="protein sequence ID" value="KYN41586.1"/>
    <property type="molecule type" value="Genomic_DNA"/>
</dbReference>
<protein>
    <submittedName>
        <fullName evidence="1">Uncharacterized protein</fullName>
    </submittedName>
</protein>
<dbReference type="AlphaFoldDB" id="A0A151JZK4"/>
<proteinExistence type="predicted"/>
<evidence type="ECO:0000313" key="1">
    <source>
        <dbReference type="EMBL" id="KYN41586.1"/>
    </source>
</evidence>
<name>A0A151JZK4_9HYME</name>
<reference evidence="1 2" key="1">
    <citation type="submission" date="2016-03" db="EMBL/GenBank/DDBJ databases">
        <title>Trachymyrmex septentrionalis WGS genome.</title>
        <authorList>
            <person name="Nygaard S."/>
            <person name="Hu H."/>
            <person name="Boomsma J."/>
            <person name="Zhang G."/>
        </authorList>
    </citation>
    <scope>NUCLEOTIDE SEQUENCE [LARGE SCALE GENOMIC DNA]</scope>
    <source>
        <strain evidence="1">Tsep2-gDNA-1</strain>
        <tissue evidence="1">Whole body</tissue>
    </source>
</reference>
<gene>
    <name evidence="1" type="ORF">ALC56_03998</name>
</gene>
<sequence length="71" mass="8499">MEEDDAARIHRRLTRNRRIAAALDSDDITIIFERRRRDPNDDIAFVWSGEKKIYIYIISILHSDRSLRNID</sequence>
<evidence type="ECO:0000313" key="2">
    <source>
        <dbReference type="Proteomes" id="UP000078541"/>
    </source>
</evidence>
<organism evidence="1 2">
    <name type="scientific">Trachymyrmex septentrionalis</name>
    <dbReference type="NCBI Taxonomy" id="34720"/>
    <lineage>
        <taxon>Eukaryota</taxon>
        <taxon>Metazoa</taxon>
        <taxon>Ecdysozoa</taxon>
        <taxon>Arthropoda</taxon>
        <taxon>Hexapoda</taxon>
        <taxon>Insecta</taxon>
        <taxon>Pterygota</taxon>
        <taxon>Neoptera</taxon>
        <taxon>Endopterygota</taxon>
        <taxon>Hymenoptera</taxon>
        <taxon>Apocrita</taxon>
        <taxon>Aculeata</taxon>
        <taxon>Formicoidea</taxon>
        <taxon>Formicidae</taxon>
        <taxon>Myrmicinae</taxon>
        <taxon>Trachymyrmex</taxon>
    </lineage>
</organism>
<accession>A0A151JZK4</accession>
<keyword evidence="2" id="KW-1185">Reference proteome</keyword>